<evidence type="ECO:0000313" key="3">
    <source>
        <dbReference type="Proteomes" id="UP001165283"/>
    </source>
</evidence>
<dbReference type="Proteomes" id="UP001165283">
    <property type="component" value="Unassembled WGS sequence"/>
</dbReference>
<dbReference type="EMBL" id="JAGSOV010000062">
    <property type="protein sequence ID" value="MCO1659117.1"/>
    <property type="molecule type" value="Genomic_DNA"/>
</dbReference>
<accession>A0ABT1A7W4</accession>
<dbReference type="RefSeq" id="WP_252443769.1">
    <property type="nucleotide sequence ID" value="NZ_JAGSOV010000062.1"/>
</dbReference>
<feature type="domain" description="DUF2007" evidence="1">
    <location>
        <begin position="1"/>
        <end position="63"/>
    </location>
</feature>
<name>A0ABT1A7W4_9PSEU</name>
<dbReference type="Gene3D" id="3.30.70.790">
    <property type="entry name" value="UreE, C-terminal domain"/>
    <property type="match status" value="1"/>
</dbReference>
<proteinExistence type="predicted"/>
<dbReference type="InterPro" id="IPR011322">
    <property type="entry name" value="N-reg_PII-like_a/b"/>
</dbReference>
<gene>
    <name evidence="2" type="ORF">KDL28_29010</name>
</gene>
<comment type="caution">
    <text evidence="2">The sequence shown here is derived from an EMBL/GenBank/DDBJ whole genome shotgun (WGS) entry which is preliminary data.</text>
</comment>
<dbReference type="SUPFAM" id="SSF54913">
    <property type="entry name" value="GlnB-like"/>
    <property type="match status" value="1"/>
</dbReference>
<evidence type="ECO:0000313" key="2">
    <source>
        <dbReference type="EMBL" id="MCO1659117.1"/>
    </source>
</evidence>
<evidence type="ECO:0000259" key="1">
    <source>
        <dbReference type="Pfam" id="PF09413"/>
    </source>
</evidence>
<dbReference type="Pfam" id="PF09413">
    <property type="entry name" value="DUF2007"/>
    <property type="match status" value="1"/>
</dbReference>
<protein>
    <submittedName>
        <fullName evidence="2">DUF2007 domain-containing protein</fullName>
    </submittedName>
</protein>
<organism evidence="2 3">
    <name type="scientific">Pseudonocardia humida</name>
    <dbReference type="NCBI Taxonomy" id="2800819"/>
    <lineage>
        <taxon>Bacteria</taxon>
        <taxon>Bacillati</taxon>
        <taxon>Actinomycetota</taxon>
        <taxon>Actinomycetes</taxon>
        <taxon>Pseudonocardiales</taxon>
        <taxon>Pseudonocardiaceae</taxon>
        <taxon>Pseudonocardia</taxon>
    </lineage>
</organism>
<sequence>MVELLRTADQVMLSFARALLTGSGIDHQVAGRLDGDPPVGGSQPRLLVPDDRLDDARWVLADAGLLETATR</sequence>
<keyword evidence="3" id="KW-1185">Reference proteome</keyword>
<reference evidence="2" key="1">
    <citation type="submission" date="2021-04" db="EMBL/GenBank/DDBJ databases">
        <title>Pseudonocardia sp. nov., isolated from sandy soil of mangrove forest.</title>
        <authorList>
            <person name="Zan Z."/>
            <person name="Huang R."/>
            <person name="Liu W."/>
        </authorList>
    </citation>
    <scope>NUCLEOTIDE SEQUENCE</scope>
    <source>
        <strain evidence="2">S2-4</strain>
    </source>
</reference>
<dbReference type="InterPro" id="IPR018551">
    <property type="entry name" value="DUF2007"/>
</dbReference>